<evidence type="ECO:0000313" key="3">
    <source>
        <dbReference type="Proteomes" id="UP000314294"/>
    </source>
</evidence>
<proteinExistence type="predicted"/>
<keyword evidence="3" id="KW-1185">Reference proteome</keyword>
<feature type="region of interest" description="Disordered" evidence="1">
    <location>
        <begin position="26"/>
        <end position="65"/>
    </location>
</feature>
<name>A0A4Z2G3J2_9TELE</name>
<organism evidence="2 3">
    <name type="scientific">Liparis tanakae</name>
    <name type="common">Tanaka's snailfish</name>
    <dbReference type="NCBI Taxonomy" id="230148"/>
    <lineage>
        <taxon>Eukaryota</taxon>
        <taxon>Metazoa</taxon>
        <taxon>Chordata</taxon>
        <taxon>Craniata</taxon>
        <taxon>Vertebrata</taxon>
        <taxon>Euteleostomi</taxon>
        <taxon>Actinopterygii</taxon>
        <taxon>Neopterygii</taxon>
        <taxon>Teleostei</taxon>
        <taxon>Neoteleostei</taxon>
        <taxon>Acanthomorphata</taxon>
        <taxon>Eupercaria</taxon>
        <taxon>Perciformes</taxon>
        <taxon>Cottioidei</taxon>
        <taxon>Cottales</taxon>
        <taxon>Liparidae</taxon>
        <taxon>Liparis</taxon>
    </lineage>
</organism>
<protein>
    <submittedName>
        <fullName evidence="2">Uncharacterized protein</fullName>
    </submittedName>
</protein>
<sequence length="65" mass="7187">MERIRRSSPRQVEITLAMTAGKFCSRDRTSSNWDSRSVNSTSAIDSSLAAESLNDRRGSRAPGKQ</sequence>
<feature type="compositionally biased region" description="Polar residues" evidence="1">
    <location>
        <begin position="30"/>
        <end position="45"/>
    </location>
</feature>
<comment type="caution">
    <text evidence="2">The sequence shown here is derived from an EMBL/GenBank/DDBJ whole genome shotgun (WGS) entry which is preliminary data.</text>
</comment>
<accession>A0A4Z2G3J2</accession>
<gene>
    <name evidence="2" type="ORF">EYF80_041655</name>
</gene>
<evidence type="ECO:0000256" key="1">
    <source>
        <dbReference type="SAM" id="MobiDB-lite"/>
    </source>
</evidence>
<dbReference type="AlphaFoldDB" id="A0A4Z2G3J2"/>
<dbReference type="Proteomes" id="UP000314294">
    <property type="component" value="Unassembled WGS sequence"/>
</dbReference>
<dbReference type="EMBL" id="SRLO01000709">
    <property type="protein sequence ID" value="TNN48137.1"/>
    <property type="molecule type" value="Genomic_DNA"/>
</dbReference>
<evidence type="ECO:0000313" key="2">
    <source>
        <dbReference type="EMBL" id="TNN48137.1"/>
    </source>
</evidence>
<reference evidence="2 3" key="1">
    <citation type="submission" date="2019-03" db="EMBL/GenBank/DDBJ databases">
        <title>First draft genome of Liparis tanakae, snailfish: a comprehensive survey of snailfish specific genes.</title>
        <authorList>
            <person name="Kim W."/>
            <person name="Song I."/>
            <person name="Jeong J.-H."/>
            <person name="Kim D."/>
            <person name="Kim S."/>
            <person name="Ryu S."/>
            <person name="Song J.Y."/>
            <person name="Lee S.K."/>
        </authorList>
    </citation>
    <scope>NUCLEOTIDE SEQUENCE [LARGE SCALE GENOMIC DNA]</scope>
    <source>
        <tissue evidence="2">Muscle</tissue>
    </source>
</reference>